<name>Q5YM98_NOCFA</name>
<dbReference type="AlphaFoldDB" id="Q5YM98"/>
<dbReference type="EMBL" id="AP006620">
    <property type="protein sequence ID" value="BAD60693.1"/>
    <property type="molecule type" value="Genomic_DNA"/>
</dbReference>
<evidence type="ECO:0000313" key="1">
    <source>
        <dbReference type="EMBL" id="BAD60693.1"/>
    </source>
</evidence>
<organism evidence="1 2">
    <name type="scientific">Nocardia farcinica (strain IFM 10152)</name>
    <dbReference type="NCBI Taxonomy" id="247156"/>
    <lineage>
        <taxon>Bacteria</taxon>
        <taxon>Bacillati</taxon>
        <taxon>Actinomycetota</taxon>
        <taxon>Actinomycetes</taxon>
        <taxon>Mycobacteriales</taxon>
        <taxon>Nocardiaceae</taxon>
        <taxon>Nocardia</taxon>
    </lineage>
</organism>
<dbReference type="Proteomes" id="UP000006820">
    <property type="component" value="Plasmid pNF2"/>
</dbReference>
<keyword evidence="2" id="KW-1185">Reference proteome</keyword>
<protein>
    <submittedName>
        <fullName evidence="1">Uncharacterized protein</fullName>
    </submittedName>
</protein>
<sequence>MRIPEVWTLEIWRRAASPAIPVVRVVEGHMVSEATEHHADYVGQGWWVVDFLPGRQLSEEQARAAMRIAVAPQQLEVERWAAKLGLTAAEARAFVAMPVGVAR</sequence>
<evidence type="ECO:0000313" key="2">
    <source>
        <dbReference type="Proteomes" id="UP000006820"/>
    </source>
</evidence>
<dbReference type="HOGENOM" id="CLU_2260823_0_0_11"/>
<proteinExistence type="predicted"/>
<gene>
    <name evidence="1" type="ordered locus">PNF2_80</name>
</gene>
<reference evidence="1 2" key="1">
    <citation type="journal article" date="2004" name="Proc. Natl. Acad. Sci. U.S.A.">
        <title>The complete genomic sequence of Nocardia farcinica IFM 10152.</title>
        <authorList>
            <person name="Ishikawa J."/>
            <person name="Yamashita A."/>
            <person name="Mikami Y."/>
            <person name="Hoshino Y."/>
            <person name="Kurita H."/>
            <person name="Hotta K."/>
            <person name="Shiba T."/>
            <person name="Hattori M."/>
        </authorList>
    </citation>
    <scope>NUCLEOTIDE SEQUENCE [LARGE SCALE GENOMIC DNA]</scope>
    <source>
        <strain evidence="1 2">IFM 10152</strain>
        <plasmid evidence="2">Plasmid pNF2</plasmid>
    </source>
</reference>
<keyword evidence="1" id="KW-0614">Plasmid</keyword>
<accession>Q5YM98</accession>
<dbReference type="KEGG" id="nfa:PNF2_80"/>
<geneLocation type="plasmid" evidence="1 2">
    <name>pNF2</name>
</geneLocation>